<dbReference type="AlphaFoldDB" id="A0A1Q8YAZ7"/>
<proteinExistence type="predicted"/>
<keyword evidence="2" id="KW-1185">Reference proteome</keyword>
<evidence type="ECO:0000313" key="2">
    <source>
        <dbReference type="Proteomes" id="UP000185911"/>
    </source>
</evidence>
<dbReference type="EMBL" id="MSYM01000018">
    <property type="protein sequence ID" value="OLP05069.1"/>
    <property type="molecule type" value="Genomic_DNA"/>
</dbReference>
<evidence type="ECO:0000313" key="1">
    <source>
        <dbReference type="EMBL" id="OLP05069.1"/>
    </source>
</evidence>
<gene>
    <name evidence="1" type="ORF">BLL52_3889</name>
</gene>
<comment type="caution">
    <text evidence="1">The sequence shown here is derived from an EMBL/GenBank/DDBJ whole genome shotgun (WGS) entry which is preliminary data.</text>
</comment>
<name>A0A1Q8YAZ7_9BURK</name>
<dbReference type="Proteomes" id="UP000185911">
    <property type="component" value="Unassembled WGS sequence"/>
</dbReference>
<organism evidence="1 2">
    <name type="scientific">Rhodoferax antarcticus ANT.BR</name>
    <dbReference type="NCBI Taxonomy" id="1111071"/>
    <lineage>
        <taxon>Bacteria</taxon>
        <taxon>Pseudomonadati</taxon>
        <taxon>Pseudomonadota</taxon>
        <taxon>Betaproteobacteria</taxon>
        <taxon>Burkholderiales</taxon>
        <taxon>Comamonadaceae</taxon>
        <taxon>Rhodoferax</taxon>
    </lineage>
</organism>
<reference evidence="1 2" key="1">
    <citation type="submission" date="2017-01" db="EMBL/GenBank/DDBJ databases">
        <title>Genome sequence of Rhodoferax antarcticus ANT.BR, a psychrophilic purple nonsulfur bacterium from an Antarctic microbial mat.</title>
        <authorList>
            <person name="Baker J."/>
            <person name="Riester C."/>
            <person name="Skinner B."/>
            <person name="Newell A."/>
            <person name="Swingley W."/>
            <person name="Madigan M."/>
            <person name="Jung D."/>
            <person name="Asao M."/>
            <person name="Chen M."/>
            <person name="Loughlin P."/>
            <person name="Pan H."/>
            <person name="Lin S."/>
            <person name="Li N."/>
            <person name="Shaw J."/>
            <person name="Prado M."/>
            <person name="Sherman C."/>
            <person name="Li X."/>
            <person name="Tang J."/>
            <person name="Blankenship R."/>
            <person name="Zhao T."/>
            <person name="Touchman J."/>
            <person name="Sattley M."/>
        </authorList>
    </citation>
    <scope>NUCLEOTIDE SEQUENCE [LARGE SCALE GENOMIC DNA]</scope>
    <source>
        <strain evidence="1 2">ANT.BR</strain>
    </source>
</reference>
<protein>
    <submittedName>
        <fullName evidence="1">Uncharacterized protein</fullName>
    </submittedName>
</protein>
<sequence length="59" mass="6180">MGLPRAALAGFLVAEQVNDARKQASGASSCQFGKMGVNFRRALHPKCGEQSAWFPATGG</sequence>
<accession>A0A1Q8YAZ7</accession>